<dbReference type="PATRIC" id="fig|1348663.4.peg.6067"/>
<dbReference type="EMBL" id="JNBY01000127">
    <property type="protein sequence ID" value="KDN81955.1"/>
    <property type="molecule type" value="Genomic_DNA"/>
</dbReference>
<dbReference type="InterPro" id="IPR014756">
    <property type="entry name" value="Ig_E-set"/>
</dbReference>
<dbReference type="SUPFAM" id="SSF81296">
    <property type="entry name" value="E set domains"/>
    <property type="match status" value="2"/>
</dbReference>
<evidence type="ECO:0000259" key="3">
    <source>
        <dbReference type="Pfam" id="PF01833"/>
    </source>
</evidence>
<keyword evidence="5" id="KW-1185">Reference proteome</keyword>
<feature type="domain" description="IPT/TIG" evidence="3">
    <location>
        <begin position="417"/>
        <end position="488"/>
    </location>
</feature>
<dbReference type="InterPro" id="IPR002921">
    <property type="entry name" value="Fungal_lipase-type"/>
</dbReference>
<feature type="domain" description="Fungal lipase-type" evidence="2">
    <location>
        <begin position="88"/>
        <end position="236"/>
    </location>
</feature>
<dbReference type="OrthoDB" id="5522031at2"/>
<dbReference type="Gene3D" id="3.40.50.1820">
    <property type="entry name" value="alpha/beta hydrolase"/>
    <property type="match status" value="1"/>
</dbReference>
<dbReference type="Proteomes" id="UP000027178">
    <property type="component" value="Unassembled WGS sequence"/>
</dbReference>
<sequence length="500" mass="52094">MTAEPIASPAALAMTLAAIAATGATPRPSGESLAEQRLRISVGITRQLSDRSLATQGTWELAWLGLSPYNANLAYVARNLHDPNVLAVVVRGTDAEVTDLLEDLDVGTVVPFTTGGSARPLSVSKGVMAAFTEVLGMLDAPPPTGGGLEQALTGLIADAPGQAAVYVIGHSLGGCIATVLALHLHARAWGGPRPEVGVITFAAPTAGLKDFAEHFESVKWTVDLRYANDYDLVPRAWDDLAAARKWYPADHGPVAPADVKDVLIPEFEALTGPNTYVQPGKAQGLNGEYGHYDHDLVKSSTEDFFGQVAHQHANSTYLKLLKAHQLPAGPVVTSVEPATGEAGSTVVVTGRGFGPDSAVDFGTLACPAHLVESDTRITATVPFGTGVVDVRVTTTLGTSPAVPTGQFAYGGPQPVLLTGISPDSGKAGTTVTLTGTGFAEHPVVYFGKRRSDSVTYESPTRITAQAPASGSPRSRTVDVRVLVNGYLSPAGPADEYTYPD</sequence>
<reference evidence="4 5" key="1">
    <citation type="submission" date="2014-05" db="EMBL/GenBank/DDBJ databases">
        <title>Draft Genome Sequence of Kitasatospora cheerisanensis KCTC 2395.</title>
        <authorList>
            <person name="Nam D.H."/>
        </authorList>
    </citation>
    <scope>NUCLEOTIDE SEQUENCE [LARGE SCALE GENOMIC DNA]</scope>
    <source>
        <strain evidence="4 5">KCTC 2395</strain>
    </source>
</reference>
<dbReference type="SUPFAM" id="SSF53474">
    <property type="entry name" value="alpha/beta-Hydrolases"/>
    <property type="match status" value="1"/>
</dbReference>
<dbReference type="InterPro" id="IPR051218">
    <property type="entry name" value="Sec_MonoDiacylglyc_Lipase"/>
</dbReference>
<gene>
    <name evidence="4" type="ORF">KCH_62720</name>
</gene>
<dbReference type="PANTHER" id="PTHR45856">
    <property type="entry name" value="ALPHA/BETA-HYDROLASES SUPERFAMILY PROTEIN"/>
    <property type="match status" value="1"/>
</dbReference>
<dbReference type="PANTHER" id="PTHR45856:SF24">
    <property type="entry name" value="FUNGAL LIPASE-LIKE DOMAIN-CONTAINING PROTEIN"/>
    <property type="match status" value="1"/>
</dbReference>
<dbReference type="HOGENOM" id="CLU_531787_0_0_11"/>
<feature type="signal peptide" evidence="1">
    <location>
        <begin position="1"/>
        <end position="20"/>
    </location>
</feature>
<dbReference type="RefSeq" id="WP_035867973.1">
    <property type="nucleotide sequence ID" value="NZ_KK853997.1"/>
</dbReference>
<feature type="chain" id="PRO_5039287478" description="Lipase" evidence="1">
    <location>
        <begin position="21"/>
        <end position="500"/>
    </location>
</feature>
<dbReference type="CDD" id="cd00603">
    <property type="entry name" value="IPT_PCSR"/>
    <property type="match status" value="1"/>
</dbReference>
<dbReference type="InterPro" id="IPR002909">
    <property type="entry name" value="IPT_dom"/>
</dbReference>
<keyword evidence="1" id="KW-0732">Signal</keyword>
<evidence type="ECO:0000313" key="5">
    <source>
        <dbReference type="Proteomes" id="UP000027178"/>
    </source>
</evidence>
<proteinExistence type="predicted"/>
<dbReference type="InterPro" id="IPR029058">
    <property type="entry name" value="AB_hydrolase_fold"/>
</dbReference>
<feature type="domain" description="IPT/TIG" evidence="3">
    <location>
        <begin position="330"/>
        <end position="406"/>
    </location>
</feature>
<accession>A0A066YVI8</accession>
<organism evidence="4 5">
    <name type="scientific">Kitasatospora cheerisanensis KCTC 2395</name>
    <dbReference type="NCBI Taxonomy" id="1348663"/>
    <lineage>
        <taxon>Bacteria</taxon>
        <taxon>Bacillati</taxon>
        <taxon>Actinomycetota</taxon>
        <taxon>Actinomycetes</taxon>
        <taxon>Kitasatosporales</taxon>
        <taxon>Streptomycetaceae</taxon>
        <taxon>Kitasatospora</taxon>
    </lineage>
</organism>
<dbReference type="AlphaFoldDB" id="A0A066YVI8"/>
<dbReference type="InterPro" id="IPR013783">
    <property type="entry name" value="Ig-like_fold"/>
</dbReference>
<comment type="caution">
    <text evidence="4">The sequence shown here is derived from an EMBL/GenBank/DDBJ whole genome shotgun (WGS) entry which is preliminary data.</text>
</comment>
<dbReference type="Gene3D" id="2.60.40.10">
    <property type="entry name" value="Immunoglobulins"/>
    <property type="match status" value="2"/>
</dbReference>
<dbReference type="CDD" id="cd00519">
    <property type="entry name" value="Lipase_3"/>
    <property type="match status" value="1"/>
</dbReference>
<evidence type="ECO:0000313" key="4">
    <source>
        <dbReference type="EMBL" id="KDN81955.1"/>
    </source>
</evidence>
<evidence type="ECO:0000259" key="2">
    <source>
        <dbReference type="Pfam" id="PF01764"/>
    </source>
</evidence>
<evidence type="ECO:0008006" key="6">
    <source>
        <dbReference type="Google" id="ProtNLM"/>
    </source>
</evidence>
<dbReference type="eggNOG" id="COG3675">
    <property type="taxonomic scope" value="Bacteria"/>
</dbReference>
<dbReference type="GO" id="GO:0006629">
    <property type="term" value="P:lipid metabolic process"/>
    <property type="evidence" value="ECO:0007669"/>
    <property type="project" value="InterPro"/>
</dbReference>
<name>A0A066YVI8_9ACTN</name>
<dbReference type="Pfam" id="PF01833">
    <property type="entry name" value="TIG"/>
    <property type="match status" value="2"/>
</dbReference>
<evidence type="ECO:0000256" key="1">
    <source>
        <dbReference type="SAM" id="SignalP"/>
    </source>
</evidence>
<dbReference type="Pfam" id="PF01764">
    <property type="entry name" value="Lipase_3"/>
    <property type="match status" value="1"/>
</dbReference>
<dbReference type="GO" id="GO:0005975">
    <property type="term" value="P:carbohydrate metabolic process"/>
    <property type="evidence" value="ECO:0007669"/>
    <property type="project" value="UniProtKB-ARBA"/>
</dbReference>
<protein>
    <recommendedName>
        <fullName evidence="6">Lipase</fullName>
    </recommendedName>
</protein>